<dbReference type="InterPro" id="IPR017451">
    <property type="entry name" value="F-box-assoc_interact_dom"/>
</dbReference>
<feature type="domain" description="F-box associated beta-propeller type 3" evidence="2">
    <location>
        <begin position="194"/>
        <end position="360"/>
    </location>
</feature>
<dbReference type="Gramene" id="RZC79624">
    <property type="protein sequence ID" value="RZC79624"/>
    <property type="gene ID" value="C5167_042199"/>
</dbReference>
<dbReference type="EMBL" id="CM010724">
    <property type="protein sequence ID" value="RZC79624.1"/>
    <property type="molecule type" value="Genomic_DNA"/>
</dbReference>
<keyword evidence="1" id="KW-1133">Transmembrane helix</keyword>
<dbReference type="Proteomes" id="UP000316621">
    <property type="component" value="Chromosome 10"/>
</dbReference>
<protein>
    <recommendedName>
        <fullName evidence="2">F-box associated beta-propeller type 3 domain-containing protein</fullName>
    </recommendedName>
</protein>
<gene>
    <name evidence="3" type="ORF">C5167_042199</name>
</gene>
<keyword evidence="4" id="KW-1185">Reference proteome</keyword>
<dbReference type="Pfam" id="PF08268">
    <property type="entry name" value="FBA_3"/>
    <property type="match status" value="1"/>
</dbReference>
<accession>A0A4Y7L249</accession>
<organism evidence="3 4">
    <name type="scientific">Papaver somniferum</name>
    <name type="common">Opium poppy</name>
    <dbReference type="NCBI Taxonomy" id="3469"/>
    <lineage>
        <taxon>Eukaryota</taxon>
        <taxon>Viridiplantae</taxon>
        <taxon>Streptophyta</taxon>
        <taxon>Embryophyta</taxon>
        <taxon>Tracheophyta</taxon>
        <taxon>Spermatophyta</taxon>
        <taxon>Magnoliopsida</taxon>
        <taxon>Ranunculales</taxon>
        <taxon>Papaveraceae</taxon>
        <taxon>Papaveroideae</taxon>
        <taxon>Papaver</taxon>
    </lineage>
</organism>
<reference evidence="3 4" key="1">
    <citation type="journal article" date="2018" name="Science">
        <title>The opium poppy genome and morphinan production.</title>
        <authorList>
            <person name="Guo L."/>
            <person name="Winzer T."/>
            <person name="Yang X."/>
            <person name="Li Y."/>
            <person name="Ning Z."/>
            <person name="He Z."/>
            <person name="Teodor R."/>
            <person name="Lu Y."/>
            <person name="Bowser T.A."/>
            <person name="Graham I.A."/>
            <person name="Ye K."/>
        </authorList>
    </citation>
    <scope>NUCLEOTIDE SEQUENCE [LARGE SCALE GENOMIC DNA]</scope>
    <source>
        <strain evidence="4">cv. HN1</strain>
        <tissue evidence="3">Leaves</tissue>
    </source>
</reference>
<evidence type="ECO:0000256" key="1">
    <source>
        <dbReference type="SAM" id="Phobius"/>
    </source>
</evidence>
<dbReference type="CDD" id="cd09917">
    <property type="entry name" value="F-box_SF"/>
    <property type="match status" value="1"/>
</dbReference>
<evidence type="ECO:0000259" key="2">
    <source>
        <dbReference type="Pfam" id="PF08268"/>
    </source>
</evidence>
<evidence type="ECO:0000313" key="4">
    <source>
        <dbReference type="Proteomes" id="UP000316621"/>
    </source>
</evidence>
<dbReference type="InterPro" id="IPR013187">
    <property type="entry name" value="F-box-assoc_dom_typ3"/>
</dbReference>
<feature type="transmembrane region" description="Helical" evidence="1">
    <location>
        <begin position="693"/>
        <end position="711"/>
    </location>
</feature>
<evidence type="ECO:0000313" key="3">
    <source>
        <dbReference type="EMBL" id="RZC79624.1"/>
    </source>
</evidence>
<dbReference type="AlphaFoldDB" id="A0A4Y7L249"/>
<proteinExistence type="predicted"/>
<dbReference type="NCBIfam" id="TIGR01640">
    <property type="entry name" value="F_box_assoc_1"/>
    <property type="match status" value="1"/>
</dbReference>
<keyword evidence="1" id="KW-0812">Transmembrane</keyword>
<dbReference type="PANTHER" id="PTHR31111:SF136">
    <property type="entry name" value="F-BOX ASSOCIATED DOMAIN-CONTAINING PROTEIN"/>
    <property type="match status" value="1"/>
</dbReference>
<sequence length="727" mass="83216">MVKLRMIFEKRYQPDGAESIVKCRNAIDDEEEKHKERAVLKKRKHLDGVRAIEIDDERGILKCRSEIDEEEEHKDRAIVKKGKQIGEEKAIVICKNEIDDGKKEEENMKERLTVKFDETDRERLVGGKINYSLLPSPCKDLPVDLIEGILTRLEARELIHCSCTNTKNAYYFRVKEVDNVMCDVACMAILSVKGTMETVGHSNGLTCVRRADSPYKRGVLMVINPITAEQFGFYYATPTRCLYLCSGFGFDPLSQEYKAVVIFTSETRAEFVCMVFTLGTDSWRKTTTSTAEISAAPGSPPYRSRMATKVLTRKPTLCGGDLFWRVTNKVRNNSRTEMLLLFDLHSEKIQFIRFPTVCTRIPPPATTTTMNEHHQYLAVDHFLEFKGYPCIARSERIMVSNSDHIGHRCVAQSSFCCCCCKVHMYILKDKVKQVWIKEETFDVQIKCPEDLLPGAFCCFFGTSTTVTTPPTRVLGFSDQVILSWFTGDDLLLYNLRTKDLDVVMVARYGSRLIPSGRHDIYPRDMDYQLRSQVDNMVSLRTFIPEGAETRKFNCYDDFNSALHKNIGMGYVIRGRNRNSVNICIFGLVCSALLSNVFRVLDALLEFMDMASGAEEELRRNGKRVKITLHLFINSTGITMRLSIYSACHLLQWLLPRQERKGNKKELLMPRMRVQTAAEATRQMLTKKVHGSSIMLRIFKAGIILIYILLWLQEKQQRVAFVAQNSNC</sequence>
<name>A0A4Y7L249_PAPSO</name>
<dbReference type="PANTHER" id="PTHR31111">
    <property type="entry name" value="BNAA05G37150D PROTEIN-RELATED"/>
    <property type="match status" value="1"/>
</dbReference>
<keyword evidence="1" id="KW-0472">Membrane</keyword>